<keyword evidence="2" id="KW-1185">Reference proteome</keyword>
<reference evidence="1 2" key="1">
    <citation type="journal article" date="2023" name="Hortic Res">
        <title>Pangenome of water caltrop reveals structural variations and asymmetric subgenome divergence after allopolyploidization.</title>
        <authorList>
            <person name="Zhang X."/>
            <person name="Chen Y."/>
            <person name="Wang L."/>
            <person name="Yuan Y."/>
            <person name="Fang M."/>
            <person name="Shi L."/>
            <person name="Lu R."/>
            <person name="Comes H.P."/>
            <person name="Ma Y."/>
            <person name="Chen Y."/>
            <person name="Huang G."/>
            <person name="Zhou Y."/>
            <person name="Zheng Z."/>
            <person name="Qiu Y."/>
        </authorList>
    </citation>
    <scope>NUCLEOTIDE SEQUENCE [LARGE SCALE GENOMIC DNA]</scope>
    <source>
        <strain evidence="1">F231</strain>
    </source>
</reference>
<comment type="caution">
    <text evidence="1">The sequence shown here is derived from an EMBL/GenBank/DDBJ whole genome shotgun (WGS) entry which is preliminary data.</text>
</comment>
<name>A0AAN7M8N0_TRANT</name>
<evidence type="ECO:0000313" key="1">
    <source>
        <dbReference type="EMBL" id="KAK4800934.1"/>
    </source>
</evidence>
<protein>
    <submittedName>
        <fullName evidence="1">Uncharacterized protein</fullName>
    </submittedName>
</protein>
<dbReference type="Proteomes" id="UP001346149">
    <property type="component" value="Unassembled WGS sequence"/>
</dbReference>
<organism evidence="1 2">
    <name type="scientific">Trapa natans</name>
    <name type="common">Water chestnut</name>
    <dbReference type="NCBI Taxonomy" id="22666"/>
    <lineage>
        <taxon>Eukaryota</taxon>
        <taxon>Viridiplantae</taxon>
        <taxon>Streptophyta</taxon>
        <taxon>Embryophyta</taxon>
        <taxon>Tracheophyta</taxon>
        <taxon>Spermatophyta</taxon>
        <taxon>Magnoliopsida</taxon>
        <taxon>eudicotyledons</taxon>
        <taxon>Gunneridae</taxon>
        <taxon>Pentapetalae</taxon>
        <taxon>rosids</taxon>
        <taxon>malvids</taxon>
        <taxon>Myrtales</taxon>
        <taxon>Lythraceae</taxon>
        <taxon>Trapa</taxon>
    </lineage>
</organism>
<sequence>MGRRPLATSSTTAPKQNTSVLSLARPVRRYSGARCAQFAVYDGYGSLLGAGPALELQCTLGMIGIRFESGLGIRIRFKSAWLSEARFVSLRTYEV</sequence>
<gene>
    <name evidence="1" type="ORF">SAY86_021421</name>
</gene>
<dbReference type="AlphaFoldDB" id="A0AAN7M8N0"/>
<dbReference type="EMBL" id="JAXQNO010000003">
    <property type="protein sequence ID" value="KAK4800934.1"/>
    <property type="molecule type" value="Genomic_DNA"/>
</dbReference>
<proteinExistence type="predicted"/>
<accession>A0AAN7M8N0</accession>
<evidence type="ECO:0000313" key="2">
    <source>
        <dbReference type="Proteomes" id="UP001346149"/>
    </source>
</evidence>